<comment type="caution">
    <text evidence="2">The sequence shown here is derived from an EMBL/GenBank/DDBJ whole genome shotgun (WGS) entry which is preliminary data.</text>
</comment>
<proteinExistence type="predicted"/>
<dbReference type="OrthoDB" id="3870305at2"/>
<evidence type="ECO:0000256" key="1">
    <source>
        <dbReference type="SAM" id="Phobius"/>
    </source>
</evidence>
<feature type="transmembrane region" description="Helical" evidence="1">
    <location>
        <begin position="152"/>
        <end position="174"/>
    </location>
</feature>
<reference evidence="2" key="1">
    <citation type="submission" date="2020-01" db="EMBL/GenBank/DDBJ databases">
        <title>Whole-genome analyses of novel actinobacteria.</title>
        <authorList>
            <person name="Sahin N."/>
        </authorList>
    </citation>
    <scope>NUCLEOTIDE SEQUENCE</scope>
    <source>
        <strain evidence="2">YC537</strain>
    </source>
</reference>
<keyword evidence="1" id="KW-0812">Transmembrane</keyword>
<name>A0A964UKN6_9ACTN</name>
<dbReference type="Proteomes" id="UP000598297">
    <property type="component" value="Unassembled WGS sequence"/>
</dbReference>
<dbReference type="EMBL" id="JAAAHS010000010">
    <property type="protein sequence ID" value="NBE50382.1"/>
    <property type="molecule type" value="Genomic_DNA"/>
</dbReference>
<evidence type="ECO:0000313" key="2">
    <source>
        <dbReference type="EMBL" id="NBE50382.1"/>
    </source>
</evidence>
<feature type="transmembrane region" description="Helical" evidence="1">
    <location>
        <begin position="22"/>
        <end position="39"/>
    </location>
</feature>
<dbReference type="AlphaFoldDB" id="A0A964UKN6"/>
<feature type="transmembrane region" description="Helical" evidence="1">
    <location>
        <begin position="82"/>
        <end position="101"/>
    </location>
</feature>
<dbReference type="RefSeq" id="WP_161693373.1">
    <property type="nucleotide sequence ID" value="NZ_JAAAHS010000010.1"/>
</dbReference>
<gene>
    <name evidence="2" type="ORF">GUY60_02835</name>
</gene>
<feature type="transmembrane region" description="Helical" evidence="1">
    <location>
        <begin position="122"/>
        <end position="146"/>
    </location>
</feature>
<keyword evidence="1" id="KW-0472">Membrane</keyword>
<feature type="transmembrane region" description="Helical" evidence="1">
    <location>
        <begin position="51"/>
        <end position="70"/>
    </location>
</feature>
<organism evidence="2 3">
    <name type="scientific">Streptomyces boluensis</name>
    <dbReference type="NCBI Taxonomy" id="1775135"/>
    <lineage>
        <taxon>Bacteria</taxon>
        <taxon>Bacillati</taxon>
        <taxon>Actinomycetota</taxon>
        <taxon>Actinomycetes</taxon>
        <taxon>Kitasatosporales</taxon>
        <taxon>Streptomycetaceae</taxon>
        <taxon>Streptomyces</taxon>
    </lineage>
</organism>
<keyword evidence="1" id="KW-1133">Transmembrane helix</keyword>
<keyword evidence="3" id="KW-1185">Reference proteome</keyword>
<evidence type="ECO:0000313" key="3">
    <source>
        <dbReference type="Proteomes" id="UP000598297"/>
    </source>
</evidence>
<accession>A0A964UKN6</accession>
<protein>
    <submittedName>
        <fullName evidence="2">Uncharacterized protein</fullName>
    </submittedName>
</protein>
<sequence length="184" mass="19634">MSQIRGFIPWIAFVVVATRVDWRYGALAGFVLAAALLTADRRSGRAWDEVVIEASGVVFFAILGAVAFSVPDAPVKDYGPAMSLGWLAATAWGSLAIRRPFTLGIARRRAPREVWELPLFHRINAVITGVWAGAFTVTAAVLAVLLHEAPQATAAVIAIKVVGFAAPGLFTALYPDRAIARHAA</sequence>